<organism evidence="1 2">
    <name type="scientific">Funneliformis geosporum</name>
    <dbReference type="NCBI Taxonomy" id="1117311"/>
    <lineage>
        <taxon>Eukaryota</taxon>
        <taxon>Fungi</taxon>
        <taxon>Fungi incertae sedis</taxon>
        <taxon>Mucoromycota</taxon>
        <taxon>Glomeromycotina</taxon>
        <taxon>Glomeromycetes</taxon>
        <taxon>Glomerales</taxon>
        <taxon>Glomeraceae</taxon>
        <taxon>Funneliformis</taxon>
    </lineage>
</organism>
<evidence type="ECO:0000313" key="1">
    <source>
        <dbReference type="EMBL" id="CAI2187622.1"/>
    </source>
</evidence>
<dbReference type="AlphaFoldDB" id="A0A9W4WUC9"/>
<name>A0A9W4WUC9_9GLOM</name>
<evidence type="ECO:0000313" key="2">
    <source>
        <dbReference type="Proteomes" id="UP001153678"/>
    </source>
</evidence>
<proteinExistence type="predicted"/>
<protein>
    <submittedName>
        <fullName evidence="1">12092_t:CDS:1</fullName>
    </submittedName>
</protein>
<dbReference type="Proteomes" id="UP001153678">
    <property type="component" value="Unassembled WGS sequence"/>
</dbReference>
<feature type="non-terminal residue" evidence="1">
    <location>
        <position position="67"/>
    </location>
</feature>
<comment type="caution">
    <text evidence="1">The sequence shown here is derived from an EMBL/GenBank/DDBJ whole genome shotgun (WGS) entry which is preliminary data.</text>
</comment>
<dbReference type="EMBL" id="CAMKVN010004719">
    <property type="protein sequence ID" value="CAI2187622.1"/>
    <property type="molecule type" value="Genomic_DNA"/>
</dbReference>
<sequence>NYFSRCLDIFGRCEYTELWPWNSMDIYYKCINKKFRLEVGLPKEEKISENGFYEVCERSAASTFERK</sequence>
<reference evidence="1" key="1">
    <citation type="submission" date="2022-08" db="EMBL/GenBank/DDBJ databases">
        <authorList>
            <person name="Kallberg Y."/>
            <person name="Tangrot J."/>
            <person name="Rosling A."/>
        </authorList>
    </citation>
    <scope>NUCLEOTIDE SEQUENCE</scope>
    <source>
        <strain evidence="1">Wild A</strain>
    </source>
</reference>
<keyword evidence="2" id="KW-1185">Reference proteome</keyword>
<accession>A0A9W4WUC9</accession>
<gene>
    <name evidence="1" type="ORF">FWILDA_LOCUS13173</name>
</gene>